<evidence type="ECO:0000313" key="7">
    <source>
        <dbReference type="Proteomes" id="UP001181622"/>
    </source>
</evidence>
<protein>
    <submittedName>
        <fullName evidence="6">C40 family peptidase</fullName>
    </submittedName>
</protein>
<proteinExistence type="inferred from homology"/>
<evidence type="ECO:0000256" key="3">
    <source>
        <dbReference type="ARBA" id="ARBA00022801"/>
    </source>
</evidence>
<comment type="caution">
    <text evidence="6">The sequence shown here is derived from an EMBL/GenBank/DDBJ whole genome shotgun (WGS) entry which is preliminary data.</text>
</comment>
<dbReference type="InterPro" id="IPR038765">
    <property type="entry name" value="Papain-like_cys_pep_sf"/>
</dbReference>
<dbReference type="SUPFAM" id="SSF54001">
    <property type="entry name" value="Cysteine proteinases"/>
    <property type="match status" value="1"/>
</dbReference>
<keyword evidence="2" id="KW-0645">Protease</keyword>
<sequence>MTEAGLGETLDPARVVAEARRWIGTPYRHQASRLGAGADCLGVLRGVWRALIGPEPEPLPPYPRDWAERSDAGLMFEAARRWLIPAPDGAVEAGDVLLFRVARGEGPRHCGIATGPRAMVHAYDGHAVAETPIPEVWERRIVGRFRFPLAQTPPDPSPGKG</sequence>
<keyword evidence="3" id="KW-0378">Hydrolase</keyword>
<comment type="similarity">
    <text evidence="1">Belongs to the peptidase C40 family.</text>
</comment>
<feature type="non-terminal residue" evidence="6">
    <location>
        <position position="161"/>
    </location>
</feature>
<evidence type="ECO:0000313" key="6">
    <source>
        <dbReference type="EMBL" id="MDR4308893.1"/>
    </source>
</evidence>
<keyword evidence="4" id="KW-0788">Thiol protease</keyword>
<organism evidence="6 7">
    <name type="scientific">Chelatococcus sambhunathii</name>
    <dbReference type="NCBI Taxonomy" id="363953"/>
    <lineage>
        <taxon>Bacteria</taxon>
        <taxon>Pseudomonadati</taxon>
        <taxon>Pseudomonadota</taxon>
        <taxon>Alphaproteobacteria</taxon>
        <taxon>Hyphomicrobiales</taxon>
        <taxon>Chelatococcaceae</taxon>
        <taxon>Chelatococcus</taxon>
    </lineage>
</organism>
<accession>A0ABU1DLK4</accession>
<keyword evidence="7" id="KW-1185">Reference proteome</keyword>
<evidence type="ECO:0000256" key="4">
    <source>
        <dbReference type="ARBA" id="ARBA00022807"/>
    </source>
</evidence>
<dbReference type="PROSITE" id="PS51935">
    <property type="entry name" value="NLPC_P60"/>
    <property type="match status" value="1"/>
</dbReference>
<dbReference type="Pfam" id="PF00877">
    <property type="entry name" value="NLPC_P60"/>
    <property type="match status" value="1"/>
</dbReference>
<dbReference type="InterPro" id="IPR011929">
    <property type="entry name" value="Phage_pept_NlpC/P60"/>
</dbReference>
<dbReference type="Gene3D" id="3.90.1720.10">
    <property type="entry name" value="endopeptidase domain like (from Nostoc punctiforme)"/>
    <property type="match status" value="1"/>
</dbReference>
<dbReference type="InterPro" id="IPR000064">
    <property type="entry name" value="NLP_P60_dom"/>
</dbReference>
<evidence type="ECO:0000256" key="1">
    <source>
        <dbReference type="ARBA" id="ARBA00007074"/>
    </source>
</evidence>
<evidence type="ECO:0000259" key="5">
    <source>
        <dbReference type="PROSITE" id="PS51935"/>
    </source>
</evidence>
<reference evidence="6" key="1">
    <citation type="submission" date="2020-10" db="EMBL/GenBank/DDBJ databases">
        <authorList>
            <person name="Abbas A."/>
            <person name="Razzaq R."/>
            <person name="Waqas M."/>
            <person name="Abbas N."/>
            <person name="Nielsen T.K."/>
            <person name="Hansen L.H."/>
            <person name="Hussain S."/>
            <person name="Shahid M."/>
        </authorList>
    </citation>
    <scope>NUCLEOTIDE SEQUENCE</scope>
    <source>
        <strain evidence="6">S14</strain>
    </source>
</reference>
<name>A0ABU1DLK4_9HYPH</name>
<dbReference type="NCBIfam" id="TIGR02219">
    <property type="entry name" value="phage_NlpC_fam"/>
    <property type="match status" value="1"/>
</dbReference>
<dbReference type="EMBL" id="JADBEO010000091">
    <property type="protein sequence ID" value="MDR4308893.1"/>
    <property type="molecule type" value="Genomic_DNA"/>
</dbReference>
<gene>
    <name evidence="6" type="ORF">IHQ68_19905</name>
</gene>
<dbReference type="Proteomes" id="UP001181622">
    <property type="component" value="Unassembled WGS sequence"/>
</dbReference>
<feature type="domain" description="NlpC/P60" evidence="5">
    <location>
        <begin position="9"/>
        <end position="148"/>
    </location>
</feature>
<evidence type="ECO:0000256" key="2">
    <source>
        <dbReference type="ARBA" id="ARBA00022670"/>
    </source>
</evidence>